<dbReference type="CDD" id="cd13248">
    <property type="entry name" value="PH_PEPP1_2_3"/>
    <property type="match status" value="1"/>
</dbReference>
<name>A0A8C4QUJ1_EPTBU</name>
<proteinExistence type="predicted"/>
<dbReference type="PANTHER" id="PTHR12752">
    <property type="entry name" value="PHOSPHOINOSITOL 3-PHOSPHATE-BINDING PROTEIN"/>
    <property type="match status" value="1"/>
</dbReference>
<dbReference type="SUPFAM" id="SSF50729">
    <property type="entry name" value="PH domain-like"/>
    <property type="match status" value="1"/>
</dbReference>
<dbReference type="InterPro" id="IPR011993">
    <property type="entry name" value="PH-like_dom_sf"/>
</dbReference>
<organism evidence="2 3">
    <name type="scientific">Eptatretus burgeri</name>
    <name type="common">Inshore hagfish</name>
    <dbReference type="NCBI Taxonomy" id="7764"/>
    <lineage>
        <taxon>Eukaryota</taxon>
        <taxon>Metazoa</taxon>
        <taxon>Chordata</taxon>
        <taxon>Craniata</taxon>
        <taxon>Vertebrata</taxon>
        <taxon>Cyclostomata</taxon>
        <taxon>Myxini</taxon>
        <taxon>Myxiniformes</taxon>
        <taxon>Myxinidae</taxon>
        <taxon>Eptatretinae</taxon>
        <taxon>Eptatretus</taxon>
    </lineage>
</organism>
<sequence>KMDTHCTFAFVHQTPKVAKKLQNFGKRSNSIRRNPKALVAMQGWLHKQDSTGMKLWKKRWFVLCDYCLFYYKDNKEDFTLGSISLPSFQICLVDAEDKINRYCCLHFEYAPIAMHAGMRTYYFAADSADEMKTWMEMMGQACTVQNNGPQR</sequence>
<dbReference type="SMART" id="SM00233">
    <property type="entry name" value="PH"/>
    <property type="match status" value="1"/>
</dbReference>
<dbReference type="GeneTree" id="ENSGT00940000155728"/>
<dbReference type="AlphaFoldDB" id="A0A8C4QUJ1"/>
<dbReference type="PANTHER" id="PTHR12752:SF9">
    <property type="entry name" value="KRAMER, ISOFORM I"/>
    <property type="match status" value="1"/>
</dbReference>
<evidence type="ECO:0000313" key="3">
    <source>
        <dbReference type="Proteomes" id="UP000694388"/>
    </source>
</evidence>
<keyword evidence="3" id="KW-1185">Reference proteome</keyword>
<dbReference type="Proteomes" id="UP000694388">
    <property type="component" value="Unplaced"/>
</dbReference>
<dbReference type="InterPro" id="IPR001849">
    <property type="entry name" value="PH_domain"/>
</dbReference>
<dbReference type="FunFam" id="2.30.29.30:FF:000083">
    <property type="entry name" value="Pleckstrin homology domain-containing family A member 5"/>
    <property type="match status" value="1"/>
</dbReference>
<dbReference type="Ensembl" id="ENSEBUT00000021387.1">
    <property type="protein sequence ID" value="ENSEBUP00000020811.1"/>
    <property type="gene ID" value="ENSEBUG00000012863.1"/>
</dbReference>
<dbReference type="Pfam" id="PF00169">
    <property type="entry name" value="PH"/>
    <property type="match status" value="1"/>
</dbReference>
<accession>A0A8C4QUJ1</accession>
<dbReference type="OMA" id="RINMCIL"/>
<protein>
    <recommendedName>
        <fullName evidence="1">PH domain-containing protein</fullName>
    </recommendedName>
</protein>
<evidence type="ECO:0000313" key="2">
    <source>
        <dbReference type="Ensembl" id="ENSEBUP00000020811.1"/>
    </source>
</evidence>
<evidence type="ECO:0000259" key="1">
    <source>
        <dbReference type="PROSITE" id="PS50003"/>
    </source>
</evidence>
<reference evidence="2" key="1">
    <citation type="submission" date="2025-08" db="UniProtKB">
        <authorList>
            <consortium name="Ensembl"/>
        </authorList>
    </citation>
    <scope>IDENTIFICATION</scope>
</reference>
<dbReference type="InterPro" id="IPR040392">
    <property type="entry name" value="PKHA4-7_PH"/>
</dbReference>
<reference evidence="2" key="2">
    <citation type="submission" date="2025-09" db="UniProtKB">
        <authorList>
            <consortium name="Ensembl"/>
        </authorList>
    </citation>
    <scope>IDENTIFICATION</scope>
</reference>
<feature type="domain" description="PH" evidence="1">
    <location>
        <begin position="38"/>
        <end position="143"/>
    </location>
</feature>
<dbReference type="PROSITE" id="PS50003">
    <property type="entry name" value="PH_DOMAIN"/>
    <property type="match status" value="1"/>
</dbReference>
<dbReference type="Gene3D" id="2.30.29.30">
    <property type="entry name" value="Pleckstrin-homology domain (PH domain)/Phosphotyrosine-binding domain (PTB)"/>
    <property type="match status" value="1"/>
</dbReference>